<feature type="compositionally biased region" description="Low complexity" evidence="1">
    <location>
        <begin position="76"/>
        <end position="88"/>
    </location>
</feature>
<dbReference type="EMBL" id="KZ678128">
    <property type="protein sequence ID" value="PSN75017.1"/>
    <property type="molecule type" value="Genomic_DNA"/>
</dbReference>
<name>A0A2T2PBH8_CORCC</name>
<dbReference type="STRING" id="1448308.A0A2T2PBH8"/>
<evidence type="ECO:0000256" key="1">
    <source>
        <dbReference type="SAM" id="MobiDB-lite"/>
    </source>
</evidence>
<proteinExistence type="predicted"/>
<protein>
    <recommendedName>
        <fullName evidence="4">GMP synthase</fullName>
    </recommendedName>
</protein>
<evidence type="ECO:0000313" key="3">
    <source>
        <dbReference type="Proteomes" id="UP000240883"/>
    </source>
</evidence>
<feature type="compositionally biased region" description="Polar residues" evidence="1">
    <location>
        <begin position="239"/>
        <end position="253"/>
    </location>
</feature>
<dbReference type="Proteomes" id="UP000240883">
    <property type="component" value="Unassembled WGS sequence"/>
</dbReference>
<dbReference type="OrthoDB" id="3357271at2759"/>
<organism evidence="2 3">
    <name type="scientific">Corynespora cassiicola Philippines</name>
    <dbReference type="NCBI Taxonomy" id="1448308"/>
    <lineage>
        <taxon>Eukaryota</taxon>
        <taxon>Fungi</taxon>
        <taxon>Dikarya</taxon>
        <taxon>Ascomycota</taxon>
        <taxon>Pezizomycotina</taxon>
        <taxon>Dothideomycetes</taxon>
        <taxon>Pleosporomycetidae</taxon>
        <taxon>Pleosporales</taxon>
        <taxon>Corynesporascaceae</taxon>
        <taxon>Corynespora</taxon>
    </lineage>
</organism>
<dbReference type="AlphaFoldDB" id="A0A2T2PBH8"/>
<sequence>MSGYKDVLKSGWHPKGKGGGKESWRGDNKGINTVAGWMGKGKSPVEAAQEHQSAPLSTLKDPASFGPPPKHVKYYGAGASSSSAAPSPTSHVEDTGGLGGSVPTGARQRMQEAQEARAREEEEANRPPPGPYRANTTGLRTDHLPKPPAFRPGSAAASPVAGEPAKQKPKLPPRLPPRQNSHPDTYSAPPPPSYTEATQPTPAADGYLNQGALNRLGSSGVSVPGFNIGRTASPPVPPRQNSTPPAPDTSRSPQLGELQSRFASMSKPSQGAPATGTTWAEKQAALKTASNFRNDPSKVSLSDMRNAASTANNFRERHGEQAASGLRTVNGLNQKYGIADRVNSYAGSSASPASPAAPPAPSPTQGGFGKKPPPPPPPKKKGLTSDPTSPSEPPPVPLSSKPKFS</sequence>
<reference evidence="2 3" key="1">
    <citation type="journal article" date="2018" name="Front. Microbiol.">
        <title>Genome-Wide Analysis of Corynespora cassiicola Leaf Fall Disease Putative Effectors.</title>
        <authorList>
            <person name="Lopez D."/>
            <person name="Ribeiro S."/>
            <person name="Label P."/>
            <person name="Fumanal B."/>
            <person name="Venisse J.S."/>
            <person name="Kohler A."/>
            <person name="de Oliveira R.R."/>
            <person name="Labutti K."/>
            <person name="Lipzen A."/>
            <person name="Lail K."/>
            <person name="Bauer D."/>
            <person name="Ohm R.A."/>
            <person name="Barry K.W."/>
            <person name="Spatafora J."/>
            <person name="Grigoriev I.V."/>
            <person name="Martin F.M."/>
            <person name="Pujade-Renaud V."/>
        </authorList>
    </citation>
    <scope>NUCLEOTIDE SEQUENCE [LARGE SCALE GENOMIC DNA]</scope>
    <source>
        <strain evidence="2 3">Philippines</strain>
    </source>
</reference>
<feature type="compositionally biased region" description="Low complexity" evidence="1">
    <location>
        <begin position="345"/>
        <end position="354"/>
    </location>
</feature>
<feature type="compositionally biased region" description="Basic and acidic residues" evidence="1">
    <location>
        <begin position="109"/>
        <end position="120"/>
    </location>
</feature>
<evidence type="ECO:0000313" key="2">
    <source>
        <dbReference type="EMBL" id="PSN75017.1"/>
    </source>
</evidence>
<feature type="compositionally biased region" description="Basic and acidic residues" evidence="1">
    <location>
        <begin position="19"/>
        <end position="28"/>
    </location>
</feature>
<gene>
    <name evidence="2" type="ORF">BS50DRAFT_30760</name>
</gene>
<keyword evidence="3" id="KW-1185">Reference proteome</keyword>
<feature type="compositionally biased region" description="Polar residues" evidence="1">
    <location>
        <begin position="288"/>
        <end position="300"/>
    </location>
</feature>
<accession>A0A2T2PBH8</accession>
<evidence type="ECO:0008006" key="4">
    <source>
        <dbReference type="Google" id="ProtNLM"/>
    </source>
</evidence>
<feature type="region of interest" description="Disordered" evidence="1">
    <location>
        <begin position="345"/>
        <end position="405"/>
    </location>
</feature>
<feature type="region of interest" description="Disordered" evidence="1">
    <location>
        <begin position="1"/>
        <end position="330"/>
    </location>
</feature>